<name>A0ABP0RSI1_9DINO</name>
<feature type="domain" description="CRAL-TRIO" evidence="2">
    <location>
        <begin position="176"/>
        <end position="341"/>
    </location>
</feature>
<gene>
    <name evidence="3" type="ORF">SCF082_LOCUS48110</name>
</gene>
<feature type="region of interest" description="Disordered" evidence="1">
    <location>
        <begin position="365"/>
        <end position="397"/>
    </location>
</feature>
<dbReference type="InterPro" id="IPR001251">
    <property type="entry name" value="CRAL-TRIO_dom"/>
</dbReference>
<evidence type="ECO:0000256" key="1">
    <source>
        <dbReference type="SAM" id="MobiDB-lite"/>
    </source>
</evidence>
<dbReference type="PROSITE" id="PS50191">
    <property type="entry name" value="CRAL_TRIO"/>
    <property type="match status" value="1"/>
</dbReference>
<dbReference type="Gene3D" id="3.40.525.10">
    <property type="entry name" value="CRAL-TRIO lipid binding domain"/>
    <property type="match status" value="1"/>
</dbReference>
<evidence type="ECO:0000313" key="3">
    <source>
        <dbReference type="EMBL" id="CAK9102964.1"/>
    </source>
</evidence>
<dbReference type="Pfam" id="PF00650">
    <property type="entry name" value="CRAL_TRIO"/>
    <property type="match status" value="1"/>
</dbReference>
<organism evidence="3 4">
    <name type="scientific">Durusdinium trenchii</name>
    <dbReference type="NCBI Taxonomy" id="1381693"/>
    <lineage>
        <taxon>Eukaryota</taxon>
        <taxon>Sar</taxon>
        <taxon>Alveolata</taxon>
        <taxon>Dinophyceae</taxon>
        <taxon>Suessiales</taxon>
        <taxon>Symbiodiniaceae</taxon>
        <taxon>Durusdinium</taxon>
    </lineage>
</organism>
<dbReference type="CDD" id="cd00170">
    <property type="entry name" value="SEC14"/>
    <property type="match status" value="1"/>
</dbReference>
<feature type="compositionally biased region" description="Low complexity" evidence="1">
    <location>
        <begin position="372"/>
        <end position="383"/>
    </location>
</feature>
<protein>
    <recommendedName>
        <fullName evidence="2">CRAL-TRIO domain-containing protein</fullName>
    </recommendedName>
</protein>
<keyword evidence="4" id="KW-1185">Reference proteome</keyword>
<dbReference type="SMART" id="SM00516">
    <property type="entry name" value="SEC14"/>
    <property type="match status" value="1"/>
</dbReference>
<accession>A0ABP0RSI1</accession>
<evidence type="ECO:0000313" key="4">
    <source>
        <dbReference type="Proteomes" id="UP001642464"/>
    </source>
</evidence>
<dbReference type="PANTHER" id="PTHR46818">
    <property type="entry name" value="DOMAIN-CONTAINING PROTEIN, PUTATIVE-RELATED"/>
    <property type="match status" value="1"/>
</dbReference>
<evidence type="ECO:0000259" key="2">
    <source>
        <dbReference type="PROSITE" id="PS50191"/>
    </source>
</evidence>
<dbReference type="PANTHER" id="PTHR46818:SF1">
    <property type="entry name" value="CHROMOSOME UNDETERMINED SCAFFOLD_125, WHOLE GENOME SHOTGUN SEQUENCE"/>
    <property type="match status" value="1"/>
</dbReference>
<sequence>MTKQAKQGWITRAISNVTSRSRKRSQSNYPDLEEELSEVVPPLPEAKSTALFSQDPMKVPCVGGCVELREHSKHLLPEEVVLFEPTDEEMFAEPQARHGSRLIFLNTPLSQTEVDALVALRKEWSSRRGKGRDELPEFIRLCALRVLQHKKFDLSRAMDLMQTCLDERVRRLPLREEDVLSDLSYGAMYWHGRDRKCRPCLVVRIERFAELIKDKERCVRMTIFVLEYAVRFAMVPGRVENWVVLVDFENASDVVSLYQLPSMCLTAKALSQTLESVYCCRMVWVKLLNLPTILSRIVQSVIPTEKRKKVCVVEDPKKELLKHFEPCQLEARYGGIRRDLKGHETYPFRFYPGCRGVVMGAQRLPTCESDRSTTSSNSGSTVDTESEATGTSLHHQTGRKFHEGQLWDTSVTGRWIEEATESSLPPKAAQALSTLGHLVEPCRSLEKWKEPDAE</sequence>
<dbReference type="SUPFAM" id="SSF52087">
    <property type="entry name" value="CRAL/TRIO domain"/>
    <property type="match status" value="1"/>
</dbReference>
<proteinExistence type="predicted"/>
<reference evidence="3 4" key="1">
    <citation type="submission" date="2024-02" db="EMBL/GenBank/DDBJ databases">
        <authorList>
            <person name="Chen Y."/>
            <person name="Shah S."/>
            <person name="Dougan E. K."/>
            <person name="Thang M."/>
            <person name="Chan C."/>
        </authorList>
    </citation>
    <scope>NUCLEOTIDE SEQUENCE [LARGE SCALE GENOMIC DNA]</scope>
</reference>
<dbReference type="Proteomes" id="UP001642464">
    <property type="component" value="Unassembled WGS sequence"/>
</dbReference>
<dbReference type="EMBL" id="CAXAMM010042095">
    <property type="protein sequence ID" value="CAK9102964.1"/>
    <property type="molecule type" value="Genomic_DNA"/>
</dbReference>
<comment type="caution">
    <text evidence="3">The sequence shown here is derived from an EMBL/GenBank/DDBJ whole genome shotgun (WGS) entry which is preliminary data.</text>
</comment>
<dbReference type="InterPro" id="IPR036865">
    <property type="entry name" value="CRAL-TRIO_dom_sf"/>
</dbReference>